<dbReference type="EMBL" id="PVMZ01000033">
    <property type="protein sequence ID" value="PRX10528.1"/>
    <property type="molecule type" value="Genomic_DNA"/>
</dbReference>
<dbReference type="InterPro" id="IPR025827">
    <property type="entry name" value="Zn_ribbon_recom_dom"/>
</dbReference>
<dbReference type="Gene3D" id="3.90.1750.20">
    <property type="entry name" value="Putative Large Serine Recombinase, Chain B, Domain 2"/>
    <property type="match status" value="1"/>
</dbReference>
<feature type="domain" description="Recombinase" evidence="1">
    <location>
        <begin position="200"/>
        <end position="358"/>
    </location>
</feature>
<protein>
    <submittedName>
        <fullName evidence="2">Recombinase</fullName>
    </submittedName>
</protein>
<dbReference type="PANTHER" id="PTHR30461">
    <property type="entry name" value="DNA-INVERTASE FROM LAMBDOID PROPHAGE"/>
    <property type="match status" value="1"/>
</dbReference>
<dbReference type="PANTHER" id="PTHR30461:SF23">
    <property type="entry name" value="DNA RECOMBINASE-RELATED"/>
    <property type="match status" value="1"/>
</dbReference>
<dbReference type="PROSITE" id="PS51737">
    <property type="entry name" value="RECOMBINASE_DNA_BIND"/>
    <property type="match status" value="1"/>
</dbReference>
<accession>A0A2T0JSA5</accession>
<dbReference type="InterPro" id="IPR036162">
    <property type="entry name" value="Resolvase-like_N_sf"/>
</dbReference>
<organism evidence="2 3">
    <name type="scientific">Actinoplanes italicus</name>
    <dbReference type="NCBI Taxonomy" id="113567"/>
    <lineage>
        <taxon>Bacteria</taxon>
        <taxon>Bacillati</taxon>
        <taxon>Actinomycetota</taxon>
        <taxon>Actinomycetes</taxon>
        <taxon>Micromonosporales</taxon>
        <taxon>Micromonosporaceae</taxon>
        <taxon>Actinoplanes</taxon>
    </lineage>
</organism>
<dbReference type="InterPro" id="IPR006119">
    <property type="entry name" value="Resolv_N"/>
</dbReference>
<dbReference type="GO" id="GO:0000150">
    <property type="term" value="F:DNA strand exchange activity"/>
    <property type="evidence" value="ECO:0007669"/>
    <property type="project" value="InterPro"/>
</dbReference>
<dbReference type="InterPro" id="IPR038109">
    <property type="entry name" value="DNA_bind_recomb_sf"/>
</dbReference>
<dbReference type="InterPro" id="IPR011109">
    <property type="entry name" value="DNA_bind_recombinase_dom"/>
</dbReference>
<name>A0A2T0JSA5_9ACTN</name>
<dbReference type="InterPro" id="IPR050639">
    <property type="entry name" value="SSR_resolvase"/>
</dbReference>
<dbReference type="SMART" id="SM00857">
    <property type="entry name" value="Resolvase"/>
    <property type="match status" value="1"/>
</dbReference>
<sequence>MRWTVGNEGQMPNTLQQWRDARVLPRQRGQREREPSGLLRFAFYGRFSTVRHQHLETSHRWQRDCAVGVIDGHGVIVSEYLDVGVSRRRSWFNRPRAAALLAAASSGDAGFDAVVVGEYERAFWGRQAFHIVALLNEHRIGLWLPETLGPVDLADPVHRTVIIEIGARSAREIARDRHRALEAMRVQAQHQGRYLGGRPPYGYRLADAGPHPNPDHARWGRQQQHLEPDPVTAPNVQWIFSQRLAGRSMTGITRALNDRAIPSPSAHDRARNAHRTGTTWNVTTVAAILANPRYTGRQVWNRQPRHYRDDTNPGSTTLQRRRVSRNDWVISDQPAHQGLVSEPDFVAAQTISALPGPVDGNRRCYQLVGVVRCGLCDRRMESHWAHSRPGYRCRHGRISGTSSTGRPTTLYWREDRLLQQIGHALRVAGWGDDGVEVSVADCLRCHHLTVMCERSAVCLRAE</sequence>
<comment type="caution">
    <text evidence="2">The sequence shown here is derived from an EMBL/GenBank/DDBJ whole genome shotgun (WGS) entry which is preliminary data.</text>
</comment>
<gene>
    <name evidence="2" type="ORF">CLV67_1338</name>
</gene>
<evidence type="ECO:0000259" key="1">
    <source>
        <dbReference type="PROSITE" id="PS51737"/>
    </source>
</evidence>
<evidence type="ECO:0000313" key="3">
    <source>
        <dbReference type="Proteomes" id="UP000239415"/>
    </source>
</evidence>
<dbReference type="Gene3D" id="3.40.50.1390">
    <property type="entry name" value="Resolvase, N-terminal catalytic domain"/>
    <property type="match status" value="1"/>
</dbReference>
<proteinExistence type="predicted"/>
<dbReference type="AlphaFoldDB" id="A0A2T0JSA5"/>
<dbReference type="Proteomes" id="UP000239415">
    <property type="component" value="Unassembled WGS sequence"/>
</dbReference>
<dbReference type="Pfam" id="PF13408">
    <property type="entry name" value="Zn_ribbon_recom"/>
    <property type="match status" value="1"/>
</dbReference>
<dbReference type="GO" id="GO:0003677">
    <property type="term" value="F:DNA binding"/>
    <property type="evidence" value="ECO:0007669"/>
    <property type="project" value="InterPro"/>
</dbReference>
<keyword evidence="3" id="KW-1185">Reference proteome</keyword>
<dbReference type="Pfam" id="PF07508">
    <property type="entry name" value="Recombinase"/>
    <property type="match status" value="1"/>
</dbReference>
<evidence type="ECO:0000313" key="2">
    <source>
        <dbReference type="EMBL" id="PRX10528.1"/>
    </source>
</evidence>
<reference evidence="2 3" key="1">
    <citation type="submission" date="2018-03" db="EMBL/GenBank/DDBJ databases">
        <title>Genomic Encyclopedia of Archaeal and Bacterial Type Strains, Phase II (KMG-II): from individual species to whole genera.</title>
        <authorList>
            <person name="Goeker M."/>
        </authorList>
    </citation>
    <scope>NUCLEOTIDE SEQUENCE [LARGE SCALE GENOMIC DNA]</scope>
    <source>
        <strain evidence="2 3">DSM 43146</strain>
    </source>
</reference>